<reference evidence="2" key="1">
    <citation type="journal article" date="2020" name="Genome Biol.">
        <title>Gamete binning: chromosome-level and haplotype-resolved genome assembly enabled by high-throughput single-cell sequencing of gamete genomes.</title>
        <authorList>
            <person name="Campoy J.A."/>
            <person name="Sun H."/>
            <person name="Goel M."/>
            <person name="Jiao W.-B."/>
            <person name="Folz-Donahue K."/>
            <person name="Wang N."/>
            <person name="Rubio M."/>
            <person name="Liu C."/>
            <person name="Kukat C."/>
            <person name="Ruiz D."/>
            <person name="Huettel B."/>
            <person name="Schneeberger K."/>
        </authorList>
    </citation>
    <scope>NUCLEOTIDE SEQUENCE [LARGE SCALE GENOMIC DNA]</scope>
    <source>
        <strain evidence="2">cv. Rojo Pasion</strain>
    </source>
</reference>
<dbReference type="EMBL" id="CAEKKB010000008">
    <property type="protein sequence ID" value="CAB4319918.1"/>
    <property type="molecule type" value="Genomic_DNA"/>
</dbReference>
<keyword evidence="2" id="KW-1185">Reference proteome</keyword>
<evidence type="ECO:0000313" key="2">
    <source>
        <dbReference type="Proteomes" id="UP000507245"/>
    </source>
</evidence>
<dbReference type="AlphaFoldDB" id="A0A6J5Y8Q6"/>
<sequence>MDEAHDMLLEGMLKRDRVGKEKAWNLIWTVSSSNSRIDFGNLKGFLETDKEMFGRCLGLGMMLLERRKQDERDGA</sequence>
<name>A0A6J5Y8Q6_PRUAR</name>
<proteinExistence type="predicted"/>
<evidence type="ECO:0000313" key="1">
    <source>
        <dbReference type="EMBL" id="CAB4319918.1"/>
    </source>
</evidence>
<organism evidence="1 2">
    <name type="scientific">Prunus armeniaca</name>
    <name type="common">Apricot</name>
    <name type="synonym">Armeniaca vulgaris</name>
    <dbReference type="NCBI Taxonomy" id="36596"/>
    <lineage>
        <taxon>Eukaryota</taxon>
        <taxon>Viridiplantae</taxon>
        <taxon>Streptophyta</taxon>
        <taxon>Embryophyta</taxon>
        <taxon>Tracheophyta</taxon>
        <taxon>Spermatophyta</taxon>
        <taxon>Magnoliopsida</taxon>
        <taxon>eudicotyledons</taxon>
        <taxon>Gunneridae</taxon>
        <taxon>Pentapetalae</taxon>
        <taxon>rosids</taxon>
        <taxon>fabids</taxon>
        <taxon>Rosales</taxon>
        <taxon>Rosaceae</taxon>
        <taxon>Amygdaloideae</taxon>
        <taxon>Amygdaleae</taxon>
        <taxon>Prunus</taxon>
    </lineage>
</organism>
<protein>
    <submittedName>
        <fullName evidence="1">Uncharacterized protein</fullName>
    </submittedName>
</protein>
<accession>A0A6J5Y8Q6</accession>
<dbReference type="Proteomes" id="UP000507245">
    <property type="component" value="Unassembled WGS sequence"/>
</dbReference>
<gene>
    <name evidence="1" type="ORF">ORAREDHAP_LOCUS47949</name>
</gene>